<dbReference type="OrthoDB" id="9797882at2"/>
<proteinExistence type="predicted"/>
<comment type="caution">
    <text evidence="4">The sequence shown here is derived from an EMBL/GenBank/DDBJ whole genome shotgun (WGS) entry which is preliminary data.</text>
</comment>
<dbReference type="EMBL" id="VUMX01000022">
    <property type="protein sequence ID" value="MST87554.1"/>
    <property type="molecule type" value="Genomic_DNA"/>
</dbReference>
<feature type="domain" description="Inosine/uridine-preferring nucleoside hydrolase" evidence="3">
    <location>
        <begin position="6"/>
        <end position="301"/>
    </location>
</feature>
<reference evidence="4 5" key="1">
    <citation type="submission" date="2019-08" db="EMBL/GenBank/DDBJ databases">
        <title>In-depth cultivation of the pig gut microbiome towards novel bacterial diversity and tailored functional studies.</title>
        <authorList>
            <person name="Wylensek D."/>
            <person name="Hitch T.C.A."/>
            <person name="Clavel T."/>
        </authorList>
    </citation>
    <scope>NUCLEOTIDE SEQUENCE [LARGE SCALE GENOMIC DNA]</scope>
    <source>
        <strain evidence="4 5">Bifido-178-WT-2B</strain>
    </source>
</reference>
<keyword evidence="1 4" id="KW-0378">Hydrolase</keyword>
<evidence type="ECO:0000313" key="5">
    <source>
        <dbReference type="Proteomes" id="UP000438120"/>
    </source>
</evidence>
<dbReference type="Proteomes" id="UP000438120">
    <property type="component" value="Unassembled WGS sequence"/>
</dbReference>
<organism evidence="4 5">
    <name type="scientific">Lactobacillus porci</name>
    <dbReference type="NCBI Taxonomy" id="2012477"/>
    <lineage>
        <taxon>Bacteria</taxon>
        <taxon>Bacillati</taxon>
        <taxon>Bacillota</taxon>
        <taxon>Bacilli</taxon>
        <taxon>Lactobacillales</taxon>
        <taxon>Lactobacillaceae</taxon>
        <taxon>Lactobacillus</taxon>
    </lineage>
</organism>
<protein>
    <submittedName>
        <fullName evidence="4">Nucleoside hydrolase</fullName>
    </submittedName>
</protein>
<dbReference type="PANTHER" id="PTHR12304:SF15">
    <property type="entry name" value="NON-SPECIFIC RIBONUCLEOSIDE HYDROLASE RIHC"/>
    <property type="match status" value="1"/>
</dbReference>
<dbReference type="SUPFAM" id="SSF53590">
    <property type="entry name" value="Nucleoside hydrolase"/>
    <property type="match status" value="1"/>
</dbReference>
<dbReference type="InterPro" id="IPR023186">
    <property type="entry name" value="IUNH"/>
</dbReference>
<dbReference type="CDD" id="cd02651">
    <property type="entry name" value="nuc_hydro_IU_UC_XIUA"/>
    <property type="match status" value="1"/>
</dbReference>
<keyword evidence="5" id="KW-1185">Reference proteome</keyword>
<dbReference type="GO" id="GO:0006152">
    <property type="term" value="P:purine nucleoside catabolic process"/>
    <property type="evidence" value="ECO:0007669"/>
    <property type="project" value="TreeGrafter"/>
</dbReference>
<dbReference type="RefSeq" id="WP_154549161.1">
    <property type="nucleotide sequence ID" value="NZ_VUMX01000022.1"/>
</dbReference>
<evidence type="ECO:0000259" key="3">
    <source>
        <dbReference type="Pfam" id="PF01156"/>
    </source>
</evidence>
<dbReference type="PANTHER" id="PTHR12304">
    <property type="entry name" value="INOSINE-URIDINE PREFERRING NUCLEOSIDE HYDROLASE"/>
    <property type="match status" value="1"/>
</dbReference>
<dbReference type="Gene3D" id="3.90.245.10">
    <property type="entry name" value="Ribonucleoside hydrolase-like"/>
    <property type="match status" value="1"/>
</dbReference>
<dbReference type="AlphaFoldDB" id="A0A6A8MFG6"/>
<evidence type="ECO:0000313" key="4">
    <source>
        <dbReference type="EMBL" id="MST87554.1"/>
    </source>
</evidence>
<accession>A0A6A8MFG6</accession>
<evidence type="ECO:0000256" key="1">
    <source>
        <dbReference type="ARBA" id="ARBA00022801"/>
    </source>
</evidence>
<dbReference type="GO" id="GO:0008477">
    <property type="term" value="F:purine nucleosidase activity"/>
    <property type="evidence" value="ECO:0007669"/>
    <property type="project" value="TreeGrafter"/>
</dbReference>
<dbReference type="Pfam" id="PF01156">
    <property type="entry name" value="IU_nuc_hydro"/>
    <property type="match status" value="1"/>
</dbReference>
<gene>
    <name evidence="4" type="ORF">FYJ62_07935</name>
</gene>
<evidence type="ECO:0000256" key="2">
    <source>
        <dbReference type="ARBA" id="ARBA00023295"/>
    </source>
</evidence>
<dbReference type="InterPro" id="IPR001910">
    <property type="entry name" value="Inosine/uridine_hydrolase_dom"/>
</dbReference>
<dbReference type="GO" id="GO:0005829">
    <property type="term" value="C:cytosol"/>
    <property type="evidence" value="ECO:0007669"/>
    <property type="project" value="TreeGrafter"/>
</dbReference>
<sequence length="312" mass="33480">MNKKPLIISTDPGIDDAVCLTIALFAKELDVKLIVPTWGNVALDKTLNNALRLQKFLGTKVPVVAGAKLPLLKPAIDASEVHGKSGMDGFDFPPADQSLLKPGLAATAIHETVAASSEPVTLMQIGPATDFALYLRQYPEDLAKIDALYIMGGALGRGNYGPYDEYNVSGDPEAAKIVFDEGLKGLKIFVAPLEVGNQAFVEAETLEEIKAFGPVGEMIYGLNSHYEVNDAAAAKGKRIYDALSVAMLLAPELFEVKDAYVAVDTKSPYTYGASVMDFDGFFKMPANAKIAVKVDREAFKKWFVAAIAQAGK</sequence>
<keyword evidence="2" id="KW-0326">Glycosidase</keyword>
<dbReference type="InterPro" id="IPR036452">
    <property type="entry name" value="Ribo_hydro-like"/>
</dbReference>
<name>A0A6A8MFG6_9LACO</name>